<keyword evidence="2" id="KW-0328">Glycosyltransferase</keyword>
<comment type="similarity">
    <text evidence="1">Belongs to the glycosyltransferase group 1 family. Glycosyltransferase 4 subfamily.</text>
</comment>
<evidence type="ECO:0000256" key="3">
    <source>
        <dbReference type="ARBA" id="ARBA00022679"/>
    </source>
</evidence>
<evidence type="ECO:0000313" key="6">
    <source>
        <dbReference type="Proteomes" id="UP000199558"/>
    </source>
</evidence>
<evidence type="ECO:0000259" key="4">
    <source>
        <dbReference type="Pfam" id="PF13439"/>
    </source>
</evidence>
<name>A0A1A9BF68_9ACTN</name>
<dbReference type="STRING" id="946078.GA0070622_4667"/>
<dbReference type="Pfam" id="PF13692">
    <property type="entry name" value="Glyco_trans_1_4"/>
    <property type="match status" value="1"/>
</dbReference>
<dbReference type="InterPro" id="IPR028098">
    <property type="entry name" value="Glyco_trans_4-like_N"/>
</dbReference>
<dbReference type="SUPFAM" id="SSF53756">
    <property type="entry name" value="UDP-Glycosyltransferase/glycogen phosphorylase"/>
    <property type="match status" value="1"/>
</dbReference>
<dbReference type="Proteomes" id="UP000199558">
    <property type="component" value="Unassembled WGS sequence"/>
</dbReference>
<dbReference type="RefSeq" id="WP_245666755.1">
    <property type="nucleotide sequence ID" value="NZ_FLRH01000004.1"/>
</dbReference>
<proteinExistence type="inferred from homology"/>
<dbReference type="AlphaFoldDB" id="A0A1A9BF68"/>
<keyword evidence="6" id="KW-1185">Reference proteome</keyword>
<dbReference type="PANTHER" id="PTHR12526">
    <property type="entry name" value="GLYCOSYLTRANSFERASE"/>
    <property type="match status" value="1"/>
</dbReference>
<keyword evidence="3 5" id="KW-0808">Transferase</keyword>
<evidence type="ECO:0000256" key="1">
    <source>
        <dbReference type="ARBA" id="ARBA00009481"/>
    </source>
</evidence>
<dbReference type="Gene3D" id="3.40.50.2000">
    <property type="entry name" value="Glycogen Phosphorylase B"/>
    <property type="match status" value="2"/>
</dbReference>
<reference evidence="6" key="1">
    <citation type="submission" date="2016-06" db="EMBL/GenBank/DDBJ databases">
        <authorList>
            <person name="Varghese N."/>
            <person name="Submissions Spin"/>
        </authorList>
    </citation>
    <scope>NUCLEOTIDE SEQUENCE [LARGE SCALE GENOMIC DNA]</scope>
    <source>
        <strain evidence="6">DSM 45794</strain>
    </source>
</reference>
<evidence type="ECO:0000256" key="2">
    <source>
        <dbReference type="ARBA" id="ARBA00022676"/>
    </source>
</evidence>
<sequence length="433" mass="47495">MSRPDADPPSPRQDAPALRIVILVKTNEGGIWIVQPARAMAERGHEVVVVLPPGDGKLTRRLAEHGIRTVDSPFSFRFRPDLTTLRGLWQLRRLLRRLRPDVLNYHLYAATLAGRLASLGLPLTRVHTVVGPLFLESPLIRRVERRLWRLDDVIVCGTAYTSRCYAALGVPTPRRPVVTCGIDTSRLSPVPGEDHEPVVNARAVERARREQRAKARADLGVAEDVLLVLMVAYVYPVKRLVARGRPIKGHDVLLEAWRRFRTAAPQAHLMLVGGGLGDEAQRLRRDLIDRYGVADDPTVTWFDSVDDVRLHYQAADLSVSPSLSEGHGASVEASAMAVPSVVSDAGGLPETVTADSGWVVPRDDPSALAAALSAAYAEFRAGTLASRGIRARELAVRHFDHRPAAREVVSILERAAATRRGRVGEPTRTGVTR</sequence>
<protein>
    <submittedName>
        <fullName evidence="5">Glycosyltransferase involved in cell wall bisynthesis</fullName>
    </submittedName>
</protein>
<gene>
    <name evidence="5" type="ORF">GA0070622_4667</name>
</gene>
<dbReference type="EMBL" id="FLRH01000004">
    <property type="protein sequence ID" value="SBT67604.1"/>
    <property type="molecule type" value="Genomic_DNA"/>
</dbReference>
<dbReference type="Pfam" id="PF13439">
    <property type="entry name" value="Glyco_transf_4"/>
    <property type="match status" value="1"/>
</dbReference>
<organism evidence="5 6">
    <name type="scientific">Micromonospora sediminicola</name>
    <dbReference type="NCBI Taxonomy" id="946078"/>
    <lineage>
        <taxon>Bacteria</taxon>
        <taxon>Bacillati</taxon>
        <taxon>Actinomycetota</taxon>
        <taxon>Actinomycetes</taxon>
        <taxon>Micromonosporales</taxon>
        <taxon>Micromonosporaceae</taxon>
        <taxon>Micromonospora</taxon>
    </lineage>
</organism>
<feature type="domain" description="Glycosyltransferase subfamily 4-like N-terminal" evidence="4">
    <location>
        <begin position="37"/>
        <end position="186"/>
    </location>
</feature>
<accession>A0A1A9BF68</accession>
<evidence type="ECO:0000313" key="5">
    <source>
        <dbReference type="EMBL" id="SBT67604.1"/>
    </source>
</evidence>
<dbReference type="GO" id="GO:0016757">
    <property type="term" value="F:glycosyltransferase activity"/>
    <property type="evidence" value="ECO:0007669"/>
    <property type="project" value="UniProtKB-KW"/>
</dbReference>
<dbReference type="PANTHER" id="PTHR12526:SF640">
    <property type="entry name" value="COLANIC ACID BIOSYNTHESIS GLYCOSYLTRANSFERASE WCAL-RELATED"/>
    <property type="match status" value="1"/>
</dbReference>